<organism evidence="1 2">
    <name type="scientific">Desulfosarcina ovata subsp. sediminis</name>
    <dbReference type="NCBI Taxonomy" id="885957"/>
    <lineage>
        <taxon>Bacteria</taxon>
        <taxon>Pseudomonadati</taxon>
        <taxon>Thermodesulfobacteriota</taxon>
        <taxon>Desulfobacteria</taxon>
        <taxon>Desulfobacterales</taxon>
        <taxon>Desulfosarcinaceae</taxon>
        <taxon>Desulfosarcina</taxon>
    </lineage>
</organism>
<dbReference type="RefSeq" id="WP_155326310.1">
    <property type="nucleotide sequence ID" value="NZ_AP021877.1"/>
</dbReference>
<evidence type="ECO:0000313" key="1">
    <source>
        <dbReference type="EMBL" id="BBO86726.1"/>
    </source>
</evidence>
<dbReference type="Gene3D" id="3.40.50.450">
    <property type="match status" value="1"/>
</dbReference>
<dbReference type="AlphaFoldDB" id="A0A5K8A2Q5"/>
<accession>A0A5K8A2Q5</accession>
<dbReference type="SUPFAM" id="SSF102405">
    <property type="entry name" value="MCP/YpsA-like"/>
    <property type="match status" value="1"/>
</dbReference>
<dbReference type="InterPro" id="IPR024755">
    <property type="entry name" value="cpYpsA"/>
</dbReference>
<protein>
    <recommendedName>
        <fullName evidence="3">Molybdenum cofactor carrier</fullName>
    </recommendedName>
</protein>
<dbReference type="Pfam" id="PF12694">
    <property type="entry name" value="cpYpsA"/>
    <property type="match status" value="1"/>
</dbReference>
<reference evidence="1 2" key="1">
    <citation type="submission" date="2019-11" db="EMBL/GenBank/DDBJ databases">
        <title>Comparative genomics of hydrocarbon-degrading Desulfosarcina strains.</title>
        <authorList>
            <person name="Watanabe M."/>
            <person name="Kojima H."/>
            <person name="Fukui M."/>
        </authorList>
    </citation>
    <scope>NUCLEOTIDE SEQUENCE [LARGE SCALE GENOMIC DNA]</scope>
    <source>
        <strain evidence="1 2">28bB2T</strain>
        <plasmid evidence="2">do28_1 dna</plasmid>
    </source>
</reference>
<geneLocation type="plasmid" evidence="2">
    <name>do28_1 dna</name>
</geneLocation>
<proteinExistence type="predicted"/>
<name>A0A5K8A2Q5_9BACT</name>
<sequence length="155" mass="16658">MRLKKIISGGQTGADQGALDAAIALNIPHGGWIPKGRKTEAGPLPPQYQLQEMPTASYPARTEKNVLDSDGTVIITYGSLAGGSALTRKLARQHGRSCLHIDLYANSIPEAAKAIRKWIGENDISVLNVAGSRESKRPGIQDITHQIIVDVLEKL</sequence>
<keyword evidence="1" id="KW-0614">Plasmid</keyword>
<gene>
    <name evidence="1" type="ORF">DSCO28_72920</name>
</gene>
<evidence type="ECO:0008006" key="3">
    <source>
        <dbReference type="Google" id="ProtNLM"/>
    </source>
</evidence>
<dbReference type="EMBL" id="AP021877">
    <property type="protein sequence ID" value="BBO86726.1"/>
    <property type="molecule type" value="Genomic_DNA"/>
</dbReference>
<dbReference type="KEGG" id="dov:DSCO28_72920"/>
<evidence type="ECO:0000313" key="2">
    <source>
        <dbReference type="Proteomes" id="UP000425960"/>
    </source>
</evidence>
<dbReference type="Proteomes" id="UP000425960">
    <property type="component" value="Plasmid Do28_1"/>
</dbReference>